<comment type="function">
    <text evidence="7">Required for maturation of ribosomal RNAs and formation of the large ribosomal subunit.</text>
</comment>
<feature type="repeat" description="WD" evidence="8">
    <location>
        <begin position="460"/>
        <end position="501"/>
    </location>
</feature>
<dbReference type="GO" id="GO:0043021">
    <property type="term" value="F:ribonucleoprotein complex binding"/>
    <property type="evidence" value="ECO:0007669"/>
    <property type="project" value="UniProtKB-UniRule"/>
</dbReference>
<organism evidence="11 12">
    <name type="scientific">Hypsibius exemplaris</name>
    <name type="common">Freshwater tardigrade</name>
    <dbReference type="NCBI Taxonomy" id="2072580"/>
    <lineage>
        <taxon>Eukaryota</taxon>
        <taxon>Metazoa</taxon>
        <taxon>Ecdysozoa</taxon>
        <taxon>Tardigrada</taxon>
        <taxon>Eutardigrada</taxon>
        <taxon>Parachela</taxon>
        <taxon>Hypsibioidea</taxon>
        <taxon>Hypsibiidae</taxon>
        <taxon>Hypsibius</taxon>
    </lineage>
</organism>
<comment type="subcellular location">
    <subcellularLocation>
        <location evidence="7">Nucleus</location>
        <location evidence="7">Nucleolus</location>
    </subcellularLocation>
    <subcellularLocation>
        <location evidence="7">Nucleus</location>
        <location evidence="7">Nucleoplasm</location>
    </subcellularLocation>
</comment>
<feature type="compositionally biased region" description="Polar residues" evidence="9">
    <location>
        <begin position="1"/>
        <end position="12"/>
    </location>
</feature>
<keyword evidence="3 8" id="KW-0853">WD repeat</keyword>
<dbReference type="AlphaFoldDB" id="A0A1W0XAP7"/>
<evidence type="ECO:0000256" key="5">
    <source>
        <dbReference type="ARBA" id="ARBA00023242"/>
    </source>
</evidence>
<proteinExistence type="inferred from homology"/>
<evidence type="ECO:0000256" key="1">
    <source>
        <dbReference type="ARBA" id="ARBA00022517"/>
    </source>
</evidence>
<dbReference type="Gene3D" id="2.130.10.10">
    <property type="entry name" value="YVTN repeat-like/Quinoprotein amine dehydrogenase"/>
    <property type="match status" value="1"/>
</dbReference>
<feature type="region of interest" description="Disordered" evidence="9">
    <location>
        <begin position="332"/>
        <end position="371"/>
    </location>
</feature>
<feature type="compositionally biased region" description="Basic and acidic residues" evidence="9">
    <location>
        <begin position="332"/>
        <end position="350"/>
    </location>
</feature>
<feature type="region of interest" description="Disordered" evidence="9">
    <location>
        <begin position="1"/>
        <end position="174"/>
    </location>
</feature>
<keyword evidence="2 7" id="KW-0698">rRNA processing</keyword>
<dbReference type="Pfam" id="PF08145">
    <property type="entry name" value="BOP1NT"/>
    <property type="match status" value="1"/>
</dbReference>
<keyword evidence="12" id="KW-1185">Reference proteome</keyword>
<evidence type="ECO:0000313" key="11">
    <source>
        <dbReference type="EMBL" id="OQV24480.1"/>
    </source>
</evidence>
<comment type="function">
    <text evidence="6">Component of the PeBoW complex, which is required for maturation of 28S and 5.8S ribosomal RNAs and formation of the 60S ribosome.</text>
</comment>
<evidence type="ECO:0000256" key="8">
    <source>
        <dbReference type="PROSITE-ProRule" id="PRU00221"/>
    </source>
</evidence>
<dbReference type="InterPro" id="IPR012953">
    <property type="entry name" value="BOP1_N_dom"/>
</dbReference>
<reference evidence="12" key="1">
    <citation type="submission" date="2017-01" db="EMBL/GenBank/DDBJ databases">
        <title>Comparative genomics of anhydrobiosis in the tardigrade Hypsibius dujardini.</title>
        <authorList>
            <person name="Yoshida Y."/>
            <person name="Koutsovoulos G."/>
            <person name="Laetsch D."/>
            <person name="Stevens L."/>
            <person name="Kumar S."/>
            <person name="Horikawa D."/>
            <person name="Ishino K."/>
            <person name="Komine S."/>
            <person name="Tomita M."/>
            <person name="Blaxter M."/>
            <person name="Arakawa K."/>
        </authorList>
    </citation>
    <scope>NUCLEOTIDE SEQUENCE [LARGE SCALE GENOMIC DNA]</scope>
    <source>
        <strain evidence="12">Z151</strain>
    </source>
</reference>
<dbReference type="Pfam" id="PF00400">
    <property type="entry name" value="WD40"/>
    <property type="match status" value="4"/>
</dbReference>
<feature type="compositionally biased region" description="Acidic residues" evidence="9">
    <location>
        <begin position="40"/>
        <end position="49"/>
    </location>
</feature>
<dbReference type="SUPFAM" id="SSF50978">
    <property type="entry name" value="WD40 repeat-like"/>
    <property type="match status" value="1"/>
</dbReference>
<feature type="domain" description="BOP1 N-terminal" evidence="10">
    <location>
        <begin position="187"/>
        <end position="453"/>
    </location>
</feature>
<dbReference type="GO" id="GO:0005654">
    <property type="term" value="C:nucleoplasm"/>
    <property type="evidence" value="ECO:0007669"/>
    <property type="project" value="UniProtKB-SubCell"/>
</dbReference>
<feature type="compositionally biased region" description="Basic and acidic residues" evidence="9">
    <location>
        <begin position="116"/>
        <end position="134"/>
    </location>
</feature>
<feature type="compositionally biased region" description="Basic and acidic residues" evidence="9">
    <location>
        <begin position="151"/>
        <end position="162"/>
    </location>
</feature>
<feature type="compositionally biased region" description="Acidic residues" evidence="9">
    <location>
        <begin position="163"/>
        <end position="174"/>
    </location>
</feature>
<evidence type="ECO:0000256" key="4">
    <source>
        <dbReference type="ARBA" id="ARBA00022737"/>
    </source>
</evidence>
<dbReference type="PANTHER" id="PTHR17605">
    <property type="entry name" value="RIBOSOME BIOGENESIS PROTEIN BOP1 BLOCK OF PROLIFERATION 1 PROTEIN"/>
    <property type="match status" value="1"/>
</dbReference>
<sequence>MSTAKVATASTTLKRKTAQDAAPVAETAEELIDLFVDAPLSEEEDEEGSDNSSSSADEEEQDGGVEENGERETDEVEKESDDEDEDGESDDSSEYSDLGEEDSSNEEESETEDGTAEEKPEKGLSKKRSSEKTAADISPASPVAGPSKPAAETDVHAVRADPAEYDIDSSDEEDLRNTIGNVPMEWYNDYPHLGYDWEGKKILKPAKGDELDRFLKRMDDPEFWKTVHDKSTGQDVVLSNEDVDLIMRLQQGKLTGQGDPYEPYEDVFSGEVMKTSLVTRPPHKRSFIPSLLEKEKVGKLVHAIKMGWIKPWKPQTDSTEEPEPQFYALWEKEKTEDPQSKSARARERNATKAPKMKLPGHAESYNPPPEYLLTDEEKKKRLEQDPEDRTLDFVPRSYPSMRLTPSWMPLARERLDRCLDLYLCPRKTVLKVHVNPEDLIPKLPKPKDLMPFPTVQAIIYRGHTGIVRGISVHPDGQFFASGGDDSTIRIWEVSTGRCFKTFTAPDKVVSVAWCPKADVCLLAAACGNDLLFFNPEIGDKLVCSNTDRLLGELDLSVAPTGGIASFLDVNDAERAVGLRLKLRHTKKVTSISWHGKGDYFSTVAGDSGGQVVLHQLSRLRSQTPFKKLTLVQKALFHPLKPFFFVCTQRSVRIYDLSKNLLKKVLQPSCSTVSSIAIHPKGDNVLVGSYDSRLCWFDLDSSVKPYQTLRHHNNGVRQVVFHNRYPLFASCSDDGSVIISHGMVYNDLNEFPLIVPVKQLKGHIKDGESGLAVLDCQFHPHQPWIFSAGADKTIRLFV</sequence>
<evidence type="ECO:0000256" key="3">
    <source>
        <dbReference type="ARBA" id="ARBA00022574"/>
    </source>
</evidence>
<dbReference type="InterPro" id="IPR036322">
    <property type="entry name" value="WD40_repeat_dom_sf"/>
</dbReference>
<protein>
    <recommendedName>
        <fullName evidence="7">Ribosome biogenesis protein BOP1 homolog</fullName>
    </recommendedName>
</protein>
<dbReference type="SMART" id="SM01035">
    <property type="entry name" value="BOP1NT"/>
    <property type="match status" value="1"/>
</dbReference>
<dbReference type="PANTHER" id="PTHR17605:SF0">
    <property type="entry name" value="RIBOSOME BIOGENESIS PROTEIN BOP1"/>
    <property type="match status" value="1"/>
</dbReference>
<dbReference type="GO" id="GO:0030687">
    <property type="term" value="C:preribosome, large subunit precursor"/>
    <property type="evidence" value="ECO:0007669"/>
    <property type="project" value="UniProtKB-UniRule"/>
</dbReference>
<keyword evidence="1 7" id="KW-0690">Ribosome biogenesis</keyword>
<dbReference type="GO" id="GO:0070545">
    <property type="term" value="C:PeBoW complex"/>
    <property type="evidence" value="ECO:0007669"/>
    <property type="project" value="TreeGrafter"/>
</dbReference>
<dbReference type="HAMAP" id="MF_03027">
    <property type="entry name" value="BOP1"/>
    <property type="match status" value="1"/>
</dbReference>
<dbReference type="InterPro" id="IPR015943">
    <property type="entry name" value="WD40/YVTN_repeat-like_dom_sf"/>
</dbReference>
<dbReference type="Proteomes" id="UP000192578">
    <property type="component" value="Unassembled WGS sequence"/>
</dbReference>
<dbReference type="GO" id="GO:0000466">
    <property type="term" value="P:maturation of 5.8S rRNA from tricistronic rRNA transcript (SSU-rRNA, 5.8S rRNA, LSU-rRNA)"/>
    <property type="evidence" value="ECO:0007669"/>
    <property type="project" value="UniProtKB-UniRule"/>
</dbReference>
<dbReference type="GO" id="GO:0000463">
    <property type="term" value="P:maturation of LSU-rRNA from tricistronic rRNA transcript (SSU-rRNA, 5.8S rRNA, LSU-rRNA)"/>
    <property type="evidence" value="ECO:0007669"/>
    <property type="project" value="UniProtKB-UniRule"/>
</dbReference>
<dbReference type="OrthoDB" id="5571054at2759"/>
<keyword evidence="5 7" id="KW-0539">Nucleus</keyword>
<dbReference type="EMBL" id="MTYJ01000006">
    <property type="protein sequence ID" value="OQV24480.1"/>
    <property type="molecule type" value="Genomic_DNA"/>
</dbReference>
<dbReference type="InterPro" id="IPR001680">
    <property type="entry name" value="WD40_rpt"/>
</dbReference>
<dbReference type="PROSITE" id="PS50082">
    <property type="entry name" value="WD_REPEATS_2"/>
    <property type="match status" value="1"/>
</dbReference>
<comment type="similarity">
    <text evidence="7">Belongs to the WD repeat BOP1/ERB1 family.</text>
</comment>
<evidence type="ECO:0000313" key="12">
    <source>
        <dbReference type="Proteomes" id="UP000192578"/>
    </source>
</evidence>
<evidence type="ECO:0000259" key="10">
    <source>
        <dbReference type="SMART" id="SM01035"/>
    </source>
</evidence>
<dbReference type="PROSITE" id="PS50294">
    <property type="entry name" value="WD_REPEATS_REGION"/>
    <property type="match status" value="1"/>
</dbReference>
<keyword evidence="4" id="KW-0677">Repeat</keyword>
<dbReference type="FunFam" id="2.130.10.10:FF:000061">
    <property type="entry name" value="Ribosome biogenesis protein BOP1 homolog"/>
    <property type="match status" value="1"/>
</dbReference>
<evidence type="ECO:0000256" key="7">
    <source>
        <dbReference type="HAMAP-Rule" id="MF_03027"/>
    </source>
</evidence>
<dbReference type="CDD" id="cd00200">
    <property type="entry name" value="WD40"/>
    <property type="match status" value="1"/>
</dbReference>
<feature type="compositionally biased region" description="Acidic residues" evidence="9">
    <location>
        <begin position="56"/>
        <end position="115"/>
    </location>
</feature>
<dbReference type="InterPro" id="IPR028598">
    <property type="entry name" value="BOP1/Erb1"/>
</dbReference>
<accession>A0A1W0XAP7</accession>
<gene>
    <name evidence="11" type="ORF">BV898_01542</name>
</gene>
<dbReference type="SMART" id="SM00320">
    <property type="entry name" value="WD40"/>
    <property type="match status" value="7"/>
</dbReference>
<evidence type="ECO:0000256" key="2">
    <source>
        <dbReference type="ARBA" id="ARBA00022552"/>
    </source>
</evidence>
<evidence type="ECO:0000256" key="9">
    <source>
        <dbReference type="SAM" id="MobiDB-lite"/>
    </source>
</evidence>
<comment type="caution">
    <text evidence="11">The sequence shown here is derived from an EMBL/GenBank/DDBJ whole genome shotgun (WGS) entry which is preliminary data.</text>
</comment>
<evidence type="ECO:0000256" key="6">
    <source>
        <dbReference type="ARBA" id="ARBA00055102"/>
    </source>
</evidence>
<name>A0A1W0XAP7_HYPEX</name>